<organism evidence="1 2">
    <name type="scientific">Candidatus Synechococcus spongiarum</name>
    <dbReference type="NCBI Taxonomy" id="431041"/>
    <lineage>
        <taxon>Bacteria</taxon>
        <taxon>Bacillati</taxon>
        <taxon>Cyanobacteriota</taxon>
        <taxon>Cyanophyceae</taxon>
        <taxon>Synechococcales</taxon>
        <taxon>Synechococcaceae</taxon>
        <taxon>Synechococcus</taxon>
    </lineage>
</organism>
<name>A0A170T8S6_9SYNE</name>
<keyword evidence="2" id="KW-1185">Reference proteome</keyword>
<gene>
    <name evidence="1" type="ORF">FLM9_810</name>
</gene>
<proteinExistence type="predicted"/>
<evidence type="ECO:0000313" key="2">
    <source>
        <dbReference type="Proteomes" id="UP000182631"/>
    </source>
</evidence>
<accession>A0A170T8S6</accession>
<dbReference type="EMBL" id="FITM01000092">
    <property type="protein sequence ID" value="CZB17571.1"/>
    <property type="molecule type" value="Genomic_DNA"/>
</dbReference>
<reference evidence="2" key="1">
    <citation type="submission" date="2016-02" db="EMBL/GenBank/DDBJ databases">
        <authorList>
            <person name="liu f."/>
        </authorList>
    </citation>
    <scope>NUCLEOTIDE SEQUENCE [LARGE SCALE GENOMIC DNA]</scope>
</reference>
<sequence>MKLVGDGLPQGRFPRCWAVAGVASLRGPFSGPAEEGRRRKIRLTGAEATSVFPYCCQSRAWR</sequence>
<dbReference type="Proteomes" id="UP000182631">
    <property type="component" value="Unassembled WGS sequence"/>
</dbReference>
<dbReference type="AlphaFoldDB" id="A0A170T8S6"/>
<evidence type="ECO:0000313" key="1">
    <source>
        <dbReference type="EMBL" id="CZB17571.1"/>
    </source>
</evidence>
<protein>
    <submittedName>
        <fullName evidence="1">Uncharacterized protein</fullName>
    </submittedName>
</protein>